<dbReference type="PANTHER" id="PTHR31793">
    <property type="entry name" value="4-HYDROXYBENZOYL-COA THIOESTERASE FAMILY MEMBER"/>
    <property type="match status" value="1"/>
</dbReference>
<proteinExistence type="predicted"/>
<dbReference type="PANTHER" id="PTHR31793:SF24">
    <property type="entry name" value="LONG-CHAIN ACYL-COA THIOESTERASE FADM"/>
    <property type="match status" value="1"/>
</dbReference>
<dbReference type="Pfam" id="PF13279">
    <property type="entry name" value="4HBT_2"/>
    <property type="match status" value="1"/>
</dbReference>
<gene>
    <name evidence="1" type="ORF">KHA94_15110</name>
</gene>
<sequence>MIIKRITFKLFKIKYNIKSECSFIFDYVNSMEEGKMSKISYIPDVAAWEKEFQFYHPIKVRFSETDMFGHVNNTVPFTYFELARIEYFKHLGFMQDWVKPENETIPVVADLQCDFLQQVFFDENIAVYVKANSIGRSSVDLHYMGKKEDGTICFTGRGTIVQISKKTGKGVIWSDEMKALLQNNENACAK</sequence>
<dbReference type="InterPro" id="IPR050563">
    <property type="entry name" value="4-hydroxybenzoyl-CoA_TE"/>
</dbReference>
<dbReference type="Gene3D" id="3.10.129.10">
    <property type="entry name" value="Hotdog Thioesterase"/>
    <property type="match status" value="1"/>
</dbReference>
<accession>A0ABS5NUK6</accession>
<evidence type="ECO:0000313" key="2">
    <source>
        <dbReference type="Proteomes" id="UP000681027"/>
    </source>
</evidence>
<evidence type="ECO:0000313" key="1">
    <source>
        <dbReference type="EMBL" id="MBS4191517.1"/>
    </source>
</evidence>
<dbReference type="CDD" id="cd00586">
    <property type="entry name" value="4HBT"/>
    <property type="match status" value="1"/>
</dbReference>
<keyword evidence="2" id="KW-1185">Reference proteome</keyword>
<protein>
    <submittedName>
        <fullName evidence="1">Acyl-CoA thioesterase</fullName>
    </submittedName>
</protein>
<organism evidence="1 2">
    <name type="scientific">Cytobacillus citreus</name>
    <dbReference type="NCBI Taxonomy" id="2833586"/>
    <lineage>
        <taxon>Bacteria</taxon>
        <taxon>Bacillati</taxon>
        <taxon>Bacillota</taxon>
        <taxon>Bacilli</taxon>
        <taxon>Bacillales</taxon>
        <taxon>Bacillaceae</taxon>
        <taxon>Cytobacillus</taxon>
    </lineage>
</organism>
<dbReference type="Proteomes" id="UP000681027">
    <property type="component" value="Unassembled WGS sequence"/>
</dbReference>
<dbReference type="InterPro" id="IPR029069">
    <property type="entry name" value="HotDog_dom_sf"/>
</dbReference>
<comment type="caution">
    <text evidence="1">The sequence shown here is derived from an EMBL/GenBank/DDBJ whole genome shotgun (WGS) entry which is preliminary data.</text>
</comment>
<dbReference type="SUPFAM" id="SSF54637">
    <property type="entry name" value="Thioesterase/thiol ester dehydrase-isomerase"/>
    <property type="match status" value="1"/>
</dbReference>
<dbReference type="EMBL" id="JAGYPM010000003">
    <property type="protein sequence ID" value="MBS4191517.1"/>
    <property type="molecule type" value="Genomic_DNA"/>
</dbReference>
<name>A0ABS5NUK6_9BACI</name>
<reference evidence="1 2" key="1">
    <citation type="submission" date="2021-05" db="EMBL/GenBank/DDBJ databases">
        <title>Novel Bacillus species.</title>
        <authorList>
            <person name="Liu G."/>
        </authorList>
    </citation>
    <scope>NUCLEOTIDE SEQUENCE [LARGE SCALE GENOMIC DNA]</scope>
    <source>
        <strain evidence="1 2">FJAT-49705</strain>
    </source>
</reference>